<dbReference type="InterPro" id="IPR011063">
    <property type="entry name" value="TilS/TtcA_N"/>
</dbReference>
<comment type="subcellular location">
    <subcellularLocation>
        <location evidence="2">Cytoplasm</location>
    </subcellularLocation>
</comment>
<dbReference type="VEuPathDB" id="PlasmoDB:AK88_03368"/>
<evidence type="ECO:0000313" key="6">
    <source>
        <dbReference type="Proteomes" id="UP000054561"/>
    </source>
</evidence>
<dbReference type="NCBIfam" id="TIGR00269">
    <property type="entry name" value="TIGR00269 family protein"/>
    <property type="match status" value="1"/>
</dbReference>
<reference evidence="5 6" key="1">
    <citation type="submission" date="2014-03" db="EMBL/GenBank/DDBJ databases">
        <title>The Genome Sequence of Plasmodium fragile nilgiri.</title>
        <authorList>
            <consortium name="The Broad Institute Genomics Platform"/>
            <consortium name="The Broad Institute Genome Sequencing Center for Infectious Disease"/>
            <person name="Neafsey D."/>
            <person name="Duraisingh M."/>
            <person name="Young S.K."/>
            <person name="Zeng Q."/>
            <person name="Gargeya S."/>
            <person name="Abouelleil A."/>
            <person name="Alvarado L."/>
            <person name="Chapman S.B."/>
            <person name="Gainer-Dewar J."/>
            <person name="Goldberg J."/>
            <person name="Griggs A."/>
            <person name="Gujja S."/>
            <person name="Hansen M."/>
            <person name="Howarth C."/>
            <person name="Imamovic A."/>
            <person name="Larimer J."/>
            <person name="Pearson M."/>
            <person name="Poon T.W."/>
            <person name="Priest M."/>
            <person name="Roberts A."/>
            <person name="Saif S."/>
            <person name="Shea T."/>
            <person name="Sykes S."/>
            <person name="Wortman J."/>
            <person name="Nusbaum C."/>
            <person name="Birren B."/>
        </authorList>
    </citation>
    <scope>NUCLEOTIDE SEQUENCE [LARGE SCALE GENOMIC DNA]</scope>
    <source>
        <strain evidence="6">nilgiri</strain>
    </source>
</reference>
<dbReference type="GO" id="GO:0016779">
    <property type="term" value="F:nucleotidyltransferase activity"/>
    <property type="evidence" value="ECO:0007669"/>
    <property type="project" value="UniProtKB-UniRule"/>
</dbReference>
<dbReference type="Pfam" id="PF01171">
    <property type="entry name" value="ATP_bind_3"/>
    <property type="match status" value="1"/>
</dbReference>
<protein>
    <recommendedName>
        <fullName evidence="2">Cytoplasmic tRNA 2-thiolation protein 1</fullName>
        <ecNumber evidence="2">2.7.7.-</ecNumber>
    </recommendedName>
    <alternativeName>
        <fullName evidence="2">Cytoplasmic tRNA adenylyltransferase 1</fullName>
    </alternativeName>
</protein>
<dbReference type="Proteomes" id="UP000054561">
    <property type="component" value="Unassembled WGS sequence"/>
</dbReference>
<dbReference type="InterPro" id="IPR000541">
    <property type="entry name" value="Ncs6/Tuc1/Ctu1"/>
</dbReference>
<evidence type="ECO:0000256" key="3">
    <source>
        <dbReference type="SAM" id="MobiDB-lite"/>
    </source>
</evidence>
<dbReference type="EC" id="2.7.7.-" evidence="2"/>
<keyword evidence="2" id="KW-0694">RNA-binding</keyword>
<dbReference type="PANTHER" id="PTHR11807:SF12">
    <property type="entry name" value="CYTOPLASMIC TRNA 2-THIOLATION PROTEIN 1"/>
    <property type="match status" value="1"/>
</dbReference>
<dbReference type="EMBL" id="KQ001682">
    <property type="protein sequence ID" value="KJP86969.1"/>
    <property type="molecule type" value="Genomic_DNA"/>
</dbReference>
<dbReference type="GeneID" id="24268682"/>
<organism evidence="5 6">
    <name type="scientific">Plasmodium fragile</name>
    <dbReference type="NCBI Taxonomy" id="5857"/>
    <lineage>
        <taxon>Eukaryota</taxon>
        <taxon>Sar</taxon>
        <taxon>Alveolata</taxon>
        <taxon>Apicomplexa</taxon>
        <taxon>Aconoidasida</taxon>
        <taxon>Haemosporida</taxon>
        <taxon>Plasmodiidae</taxon>
        <taxon>Plasmodium</taxon>
        <taxon>Plasmodium (Plasmodium)</taxon>
    </lineage>
</organism>
<dbReference type="GO" id="GO:0002144">
    <property type="term" value="C:cytosolic tRNA wobble base thiouridylase complex"/>
    <property type="evidence" value="ECO:0007669"/>
    <property type="project" value="TreeGrafter"/>
</dbReference>
<accession>A0A0D9QIV8</accession>
<keyword evidence="6" id="KW-1185">Reference proteome</keyword>
<keyword evidence="1 2" id="KW-0808">Transferase</keyword>
<dbReference type="Gene3D" id="3.40.50.620">
    <property type="entry name" value="HUPs"/>
    <property type="match status" value="1"/>
</dbReference>
<dbReference type="HAMAP" id="MF_03053">
    <property type="entry name" value="CTU1"/>
    <property type="match status" value="1"/>
</dbReference>
<evidence type="ECO:0000256" key="2">
    <source>
        <dbReference type="HAMAP-Rule" id="MF_03053"/>
    </source>
</evidence>
<feature type="domain" description="tRNA(Ile)-lysidine/2-thiocytidine synthase N-terminal" evidence="4">
    <location>
        <begin position="59"/>
        <end position="203"/>
    </location>
</feature>
<dbReference type="AlphaFoldDB" id="A0A0D9QIV8"/>
<dbReference type="PANTHER" id="PTHR11807">
    <property type="entry name" value="ATPASES OF THE PP SUPERFAMILY-RELATED"/>
    <property type="match status" value="1"/>
</dbReference>
<dbReference type="GO" id="GO:0000049">
    <property type="term" value="F:tRNA binding"/>
    <property type="evidence" value="ECO:0007669"/>
    <property type="project" value="UniProtKB-UniRule"/>
</dbReference>
<name>A0A0D9QIV8_PLAFR</name>
<keyword evidence="2" id="KW-0820">tRNA-binding</keyword>
<dbReference type="InterPro" id="IPR056369">
    <property type="entry name" value="CTU1-like_ATP-bd"/>
</dbReference>
<keyword evidence="2" id="KW-0819">tRNA processing</keyword>
<dbReference type="InterPro" id="IPR014729">
    <property type="entry name" value="Rossmann-like_a/b/a_fold"/>
</dbReference>
<feature type="region of interest" description="Disordered" evidence="3">
    <location>
        <begin position="396"/>
        <end position="416"/>
    </location>
</feature>
<sequence length="600" mass="68237">MDGRGYTQAPPCEECGQKNVSMVKPSNRKKLCRDCFTEDFEEQVHLTIIKKNMFHEKDKICIAVSGGKDSSVLAHVLVHIKQKHNYKWDLFLLAIDEGIKGYRDDSLKVVYKLQERYNLPLKILKFEDIFTYTMDTVVSFIGKKNNCTVCGVFRRQAMERGALLFNATKLVTGHNADDLAETILMNMCRGDLQKLAKGVHAMSLMKMEASVVGEEATTCCGGECTRGEDAPERANRTPSGTDNPDALIEVPPTTHAESTPPTEEYPFFLSRLKPLMWCYEKEIVLYAFYKKLDYFSTECTYSPNSFRGNLRSFIKDLEMINPQFILNIIHSSEFFYHNSSRRKVLQVCMRCGVYTSNPVCKACLIVEGLRNYKDNSFLYANTKKKKGERRRIPIRYDPGAGAEDASASVERAKSDSNANKKLVRHSQLWRITTFPWGSICGEVKDLHNIGVLTSGHLVVVLQRTINANNRPFFFAHPTKMSKTGQGANIVEETYLSSIRRVQESIENKKHSLREDNSIQISFKDCDYAIKKYTNEVVKLMKDASHMRGAASTSISEYYSWLIKCDGFIKSLTCEDISMKINEMFDVVTAEINSRCKPVLL</sequence>
<dbReference type="OrthoDB" id="198857at2759"/>
<gene>
    <name evidence="5" type="ORF">AK88_03368</name>
</gene>
<keyword evidence="2" id="KW-0963">Cytoplasm</keyword>
<feature type="region of interest" description="Disordered" evidence="3">
    <location>
        <begin position="227"/>
        <end position="261"/>
    </location>
</feature>
<dbReference type="CDD" id="cd01713">
    <property type="entry name" value="CTU1-like"/>
    <property type="match status" value="1"/>
</dbReference>
<comment type="function">
    <text evidence="2">Plays a central role in 2-thiolation of mcm(5)S(2)U at tRNA wobble positions of tRNA(Lys), tRNA(Glu) and tRNA(Gln). Directly binds tRNAs and probably acts by catalyzing adenylation of tRNAs, an intermediate required for 2-thiolation. It is unclear whether it acts as a sulfurtransferase that transfers sulfur from thiocarboxylated URM1 onto the uridine of tRNAs at wobble position.</text>
</comment>
<dbReference type="GO" id="GO:0005739">
    <property type="term" value="C:mitochondrion"/>
    <property type="evidence" value="ECO:0007669"/>
    <property type="project" value="TreeGrafter"/>
</dbReference>
<dbReference type="GO" id="GO:0032447">
    <property type="term" value="P:protein urmylation"/>
    <property type="evidence" value="ECO:0007669"/>
    <property type="project" value="UniProtKB-UniRule"/>
</dbReference>
<dbReference type="SUPFAM" id="SSF52402">
    <property type="entry name" value="Adenine nucleotide alpha hydrolases-like"/>
    <property type="match status" value="1"/>
</dbReference>
<comment type="similarity">
    <text evidence="2">Belongs to the TtcA family. CTU1/NCS6/ATPBD3 subfamily.</text>
</comment>
<dbReference type="RefSeq" id="XP_012336408.1">
    <property type="nucleotide sequence ID" value="XM_012480985.1"/>
</dbReference>
<evidence type="ECO:0000313" key="5">
    <source>
        <dbReference type="EMBL" id="KJP86969.1"/>
    </source>
</evidence>
<proteinExistence type="inferred from homology"/>
<comment type="pathway">
    <text evidence="2">tRNA modification; 5-methoxycarbonylmethyl-2-thiouridine-tRNA biosynthesis.</text>
</comment>
<evidence type="ECO:0000256" key="1">
    <source>
        <dbReference type="ARBA" id="ARBA00022679"/>
    </source>
</evidence>
<dbReference type="GO" id="GO:0002143">
    <property type="term" value="P:tRNA wobble position uridine thiolation"/>
    <property type="evidence" value="ECO:0007669"/>
    <property type="project" value="TreeGrafter"/>
</dbReference>
<dbReference type="UniPathway" id="UPA00988"/>
<evidence type="ECO:0000259" key="4">
    <source>
        <dbReference type="Pfam" id="PF01171"/>
    </source>
</evidence>